<sequence length="455" mass="50197">MQSTSLPICHFNDCDNVAVEGTSKCSFHRNRRQCAIKSCTNQVYARRLCVRHGGKKQCQYDGCDAHARGGGYCIQHGGFVMKRFCIVEGCKKQAHARQKCVRHGGGRQCRIQGCLQHARAGGLCNRHSHGHECSVANCDKTAQHMSTICFRHAMELRSQGENISQLNVAKGSRSANKRQSIKEPCPTHTPTFSSLFKAPFLPSPIAFKNNTLFPSNTLELPTTSSSLFPISKPGLPYSSTSTNSLKPSIHSGTTPHDVSFFGLYNSFQFDNANSPTHAKEDNHERFLSKSSEHFPMRPFLNAVANDTHSNENDGLPLKDKFLSHSHSEYDDLESILHSYSKVISPASISPMAFSRENTNYIVPLPVDQNDISKRHLDNFHYGCPPSLVRLNSLLPPPPGTVMGQVPLPASFSFNGNSNDSSHSPKMENESFDDYIGANYLHSASAIRASTEIAAE</sequence>
<organism evidence="1 2">
    <name type="scientific">Albugo candida</name>
    <dbReference type="NCBI Taxonomy" id="65357"/>
    <lineage>
        <taxon>Eukaryota</taxon>
        <taxon>Sar</taxon>
        <taxon>Stramenopiles</taxon>
        <taxon>Oomycota</taxon>
        <taxon>Peronosporomycetes</taxon>
        <taxon>Albuginales</taxon>
        <taxon>Albuginaceae</taxon>
        <taxon>Albugo</taxon>
    </lineage>
</organism>
<gene>
    <name evidence="1" type="ORF">BN9_087480</name>
</gene>
<evidence type="ECO:0000313" key="1">
    <source>
        <dbReference type="EMBL" id="CCI47732.1"/>
    </source>
</evidence>
<dbReference type="Proteomes" id="UP000053237">
    <property type="component" value="Unassembled WGS sequence"/>
</dbReference>
<comment type="caution">
    <text evidence="1">The sequence shown here is derived from an EMBL/GenBank/DDBJ whole genome shotgun (WGS) entry which is preliminary data.</text>
</comment>
<dbReference type="PANTHER" id="PTHR31827:SF1">
    <property type="entry name" value="EMB|CAB89363.1"/>
    <property type="match status" value="1"/>
</dbReference>
<name>A0A024GMG4_9STRA</name>
<evidence type="ECO:0000313" key="2">
    <source>
        <dbReference type="Proteomes" id="UP000053237"/>
    </source>
</evidence>
<reference evidence="1 2" key="1">
    <citation type="submission" date="2012-05" db="EMBL/GenBank/DDBJ databases">
        <title>Recombination and specialization in a pathogen metapopulation.</title>
        <authorList>
            <person name="Gardiner A."/>
            <person name="Kemen E."/>
            <person name="Schultz-Larsen T."/>
            <person name="MacLean D."/>
            <person name="Van Oosterhout C."/>
            <person name="Jones J.D.G."/>
        </authorList>
    </citation>
    <scope>NUCLEOTIDE SEQUENCE [LARGE SCALE GENOMIC DNA]</scope>
    <source>
        <strain evidence="1 2">Ac Nc2</strain>
    </source>
</reference>
<dbReference type="PANTHER" id="PTHR31827">
    <property type="entry name" value="EMB|CAB89363.1"/>
    <property type="match status" value="1"/>
</dbReference>
<dbReference type="AlphaFoldDB" id="A0A024GMG4"/>
<keyword evidence="2" id="KW-1185">Reference proteome</keyword>
<protein>
    <submittedName>
        <fullName evidence="1">Uncharacterized protein</fullName>
    </submittedName>
</protein>
<accession>A0A024GMG4</accession>
<dbReference type="EMBL" id="CAIX01000184">
    <property type="protein sequence ID" value="CCI47732.1"/>
    <property type="molecule type" value="Genomic_DNA"/>
</dbReference>
<dbReference type="OrthoDB" id="69459at2759"/>
<dbReference type="STRING" id="65357.A0A024GMG4"/>
<dbReference type="InParanoid" id="A0A024GMG4"/>
<proteinExistence type="predicted"/>